<evidence type="ECO:0000313" key="1">
    <source>
        <dbReference type="EMBL" id="MBL0427099.1"/>
    </source>
</evidence>
<dbReference type="EMBL" id="JAEQND010000010">
    <property type="protein sequence ID" value="MBL0427099.1"/>
    <property type="molecule type" value="Genomic_DNA"/>
</dbReference>
<dbReference type="Proteomes" id="UP000622707">
    <property type="component" value="Unassembled WGS sequence"/>
</dbReference>
<dbReference type="RefSeq" id="WP_201691675.1">
    <property type="nucleotide sequence ID" value="NZ_JAEQND010000010.1"/>
</dbReference>
<protein>
    <submittedName>
        <fullName evidence="1">Uncharacterized protein</fullName>
    </submittedName>
</protein>
<keyword evidence="2" id="KW-1185">Reference proteome</keyword>
<name>A0ABS1JS41_9BURK</name>
<reference evidence="1 2" key="1">
    <citation type="journal article" date="2017" name="Int. J. Syst. Evol. Microbiol.">
        <title>Ramlibacter alkalitolerans sp. nov., alkali-tolerant bacterium isolated from soil of ginseng.</title>
        <authorList>
            <person name="Lee D.H."/>
            <person name="Cha C.J."/>
        </authorList>
    </citation>
    <scope>NUCLEOTIDE SEQUENCE [LARGE SCALE GENOMIC DNA]</scope>
    <source>
        <strain evidence="1 2">KACC 19305</strain>
    </source>
</reference>
<proteinExistence type="predicted"/>
<gene>
    <name evidence="1" type="ORF">JI746_18430</name>
</gene>
<accession>A0ABS1JS41</accession>
<sequence>MAKMPSAQAKNHPVEAEPWELQAVGRHGRPVLHRIEEIKTQARRLAGRNDDRCFLLLLEERLLNDLVVDMASAYLDMERVARHIEAGRYRVGETGTDLYRAIVH</sequence>
<organism evidence="1 2">
    <name type="scientific">Ramlibacter alkalitolerans</name>
    <dbReference type="NCBI Taxonomy" id="2039631"/>
    <lineage>
        <taxon>Bacteria</taxon>
        <taxon>Pseudomonadati</taxon>
        <taxon>Pseudomonadota</taxon>
        <taxon>Betaproteobacteria</taxon>
        <taxon>Burkholderiales</taxon>
        <taxon>Comamonadaceae</taxon>
        <taxon>Ramlibacter</taxon>
    </lineage>
</organism>
<evidence type="ECO:0000313" key="2">
    <source>
        <dbReference type="Proteomes" id="UP000622707"/>
    </source>
</evidence>
<comment type="caution">
    <text evidence="1">The sequence shown here is derived from an EMBL/GenBank/DDBJ whole genome shotgun (WGS) entry which is preliminary data.</text>
</comment>